<reference evidence="2 3" key="1">
    <citation type="journal article" date="2017" name="Genome Announc.">
        <title>Genome sequence of the saprophytic ascomycete Epicoccum nigrum ICMP 19927 strain isolated from New Zealand.</title>
        <authorList>
            <person name="Fokin M."/>
            <person name="Fleetwood D."/>
            <person name="Weir B.S."/>
            <person name="Villas-Boas S.G."/>
        </authorList>
    </citation>
    <scope>NUCLEOTIDE SEQUENCE [LARGE SCALE GENOMIC DNA]</scope>
    <source>
        <strain evidence="2 3">ICMP 19927</strain>
    </source>
</reference>
<feature type="domain" description="Heterokaryon incompatibility" evidence="1">
    <location>
        <begin position="233"/>
        <end position="377"/>
    </location>
</feature>
<sequence length="689" mass="77812">MMDDIKSFQLGGDKDMTEPRFPESIHSCNFCNVQELDPGMEPKRTAGDLSSGTVIRYRGSRVRDGALKGCAFFKDIFNSLQSILKTHGYEQRNDLPHFRPENWIHELFFSYYTGHLETARGTWRCAMGELWGDIQRPKQKDSCYFVLACQGNAAAESIPIRPFLHDFRGQGSTSWAKQRLLECENNHENCTLPSSPFLPTRLLRIDASSEKSGMCVRIYLITTSELDIAKTKYATLSYCWGGSQKFQLNDGSENMLKGGISATVLPKTLCDAVEVTRNLGIRWIWIDSLCIRQDSPEDKTTEVAQMHMIYAGSFITISASRAERCGQGFLHQCSLPAPGTTGYRLPFASPSGRLGYVILSSGQMNSPIDYRGWTLQEHLLARRVLRFTDYQLHWSCGVVSMHENDFMGGLPSLHVRLLDQAYKMYKGIRAKDQDCRDWMDIVEQYACRQLSDESDKLPAISGIARAWARTSNDTYLAGLWKSHLPLGLLWSCAQPFEQGNFQAYRAPSWSWASIVGQVDWFDHNFTEVDPMLEVLSCVTNLTHLEAPYGAVQSGLLVIQGLLHQTVFNNAPELSALANKDREYLDLYLADVHLDFWDEILVSKVEGSRMFSLQICCFDESTGKGPSGLLLVTKDGKEFSRIGVFFFEPPQSYEVEELNDFQALLELSETRKLVQRSAFQGSVVQKVKIG</sequence>
<dbReference type="PANTHER" id="PTHR33112:SF16">
    <property type="entry name" value="HETEROKARYON INCOMPATIBILITY DOMAIN-CONTAINING PROTEIN"/>
    <property type="match status" value="1"/>
</dbReference>
<gene>
    <name evidence="2" type="ORF">B5807_12061</name>
</gene>
<keyword evidence="3" id="KW-1185">Reference proteome</keyword>
<evidence type="ECO:0000313" key="3">
    <source>
        <dbReference type="Proteomes" id="UP000193240"/>
    </source>
</evidence>
<dbReference type="AlphaFoldDB" id="A0A1Y2LK69"/>
<name>A0A1Y2LK69_EPING</name>
<proteinExistence type="predicted"/>
<dbReference type="InterPro" id="IPR010730">
    <property type="entry name" value="HET"/>
</dbReference>
<dbReference type="Proteomes" id="UP000193240">
    <property type="component" value="Unassembled WGS sequence"/>
</dbReference>
<protein>
    <recommendedName>
        <fullName evidence="1">Heterokaryon incompatibility domain-containing protein</fullName>
    </recommendedName>
</protein>
<evidence type="ECO:0000313" key="2">
    <source>
        <dbReference type="EMBL" id="OSS43278.1"/>
    </source>
</evidence>
<dbReference type="OMA" id="ETARGTW"/>
<accession>A0A1Y2LK69</accession>
<dbReference type="STRING" id="105696.A0A1Y2LK69"/>
<dbReference type="Pfam" id="PF06985">
    <property type="entry name" value="HET"/>
    <property type="match status" value="1"/>
</dbReference>
<dbReference type="EMBL" id="KZ107875">
    <property type="protein sequence ID" value="OSS43278.1"/>
    <property type="molecule type" value="Genomic_DNA"/>
</dbReference>
<dbReference type="PANTHER" id="PTHR33112">
    <property type="entry name" value="DOMAIN PROTEIN, PUTATIVE-RELATED"/>
    <property type="match status" value="1"/>
</dbReference>
<evidence type="ECO:0000259" key="1">
    <source>
        <dbReference type="Pfam" id="PF06985"/>
    </source>
</evidence>
<organism evidence="2 3">
    <name type="scientific">Epicoccum nigrum</name>
    <name type="common">Soil fungus</name>
    <name type="synonym">Epicoccum purpurascens</name>
    <dbReference type="NCBI Taxonomy" id="105696"/>
    <lineage>
        <taxon>Eukaryota</taxon>
        <taxon>Fungi</taxon>
        <taxon>Dikarya</taxon>
        <taxon>Ascomycota</taxon>
        <taxon>Pezizomycotina</taxon>
        <taxon>Dothideomycetes</taxon>
        <taxon>Pleosporomycetidae</taxon>
        <taxon>Pleosporales</taxon>
        <taxon>Pleosporineae</taxon>
        <taxon>Didymellaceae</taxon>
        <taxon>Epicoccum</taxon>
    </lineage>
</organism>
<dbReference type="InParanoid" id="A0A1Y2LK69"/>